<feature type="compositionally biased region" description="Basic and acidic residues" evidence="6">
    <location>
        <begin position="49"/>
        <end position="60"/>
    </location>
</feature>
<evidence type="ECO:0000313" key="8">
    <source>
        <dbReference type="EMBL" id="KAK9141720.1"/>
    </source>
</evidence>
<dbReference type="AlphaFoldDB" id="A0AAP0JZ71"/>
<feature type="compositionally biased region" description="Basic and acidic residues" evidence="6">
    <location>
        <begin position="72"/>
        <end position="81"/>
    </location>
</feature>
<evidence type="ECO:0000256" key="3">
    <source>
        <dbReference type="ARBA" id="ARBA00022490"/>
    </source>
</evidence>
<feature type="compositionally biased region" description="Basic and acidic residues" evidence="6">
    <location>
        <begin position="154"/>
        <end position="164"/>
    </location>
</feature>
<evidence type="ECO:0000256" key="5">
    <source>
        <dbReference type="ARBA" id="ARBA00023212"/>
    </source>
</evidence>
<feature type="compositionally biased region" description="Polar residues" evidence="6">
    <location>
        <begin position="103"/>
        <end position="121"/>
    </location>
</feature>
<keyword evidence="5" id="KW-0206">Cytoskeleton</keyword>
<organism evidence="8 9">
    <name type="scientific">Stephania yunnanensis</name>
    <dbReference type="NCBI Taxonomy" id="152371"/>
    <lineage>
        <taxon>Eukaryota</taxon>
        <taxon>Viridiplantae</taxon>
        <taxon>Streptophyta</taxon>
        <taxon>Embryophyta</taxon>
        <taxon>Tracheophyta</taxon>
        <taxon>Spermatophyta</taxon>
        <taxon>Magnoliopsida</taxon>
        <taxon>Ranunculales</taxon>
        <taxon>Menispermaceae</taxon>
        <taxon>Menispermoideae</taxon>
        <taxon>Cissampelideae</taxon>
        <taxon>Stephania</taxon>
    </lineage>
</organism>
<gene>
    <name evidence="8" type="ORF">Syun_011120</name>
</gene>
<feature type="domain" description="TPX2 C-terminal" evidence="7">
    <location>
        <begin position="188"/>
        <end position="262"/>
    </location>
</feature>
<name>A0AAP0JZ71_9MAGN</name>
<evidence type="ECO:0000259" key="7">
    <source>
        <dbReference type="Pfam" id="PF06886"/>
    </source>
</evidence>
<feature type="compositionally biased region" description="Polar residues" evidence="6">
    <location>
        <begin position="332"/>
        <end position="343"/>
    </location>
</feature>
<dbReference type="PANTHER" id="PTHR31358">
    <property type="entry name" value="PROTEIN WVD2-LIKE 4"/>
    <property type="match status" value="1"/>
</dbReference>
<protein>
    <recommendedName>
        <fullName evidence="7">TPX2 C-terminal domain-containing protein</fullName>
    </recommendedName>
</protein>
<reference evidence="8 9" key="1">
    <citation type="submission" date="2024-01" db="EMBL/GenBank/DDBJ databases">
        <title>Genome assemblies of Stephania.</title>
        <authorList>
            <person name="Yang L."/>
        </authorList>
    </citation>
    <scope>NUCLEOTIDE SEQUENCE [LARGE SCALE GENOMIC DNA]</scope>
    <source>
        <strain evidence="8">YNDBR</strain>
        <tissue evidence="8">Leaf</tissue>
    </source>
</reference>
<feature type="compositionally biased region" description="Polar residues" evidence="6">
    <location>
        <begin position="358"/>
        <end position="382"/>
    </location>
</feature>
<dbReference type="InterPro" id="IPR027329">
    <property type="entry name" value="TPX2_C"/>
</dbReference>
<dbReference type="Pfam" id="PF06886">
    <property type="entry name" value="TPX2"/>
    <property type="match status" value="1"/>
</dbReference>
<dbReference type="Proteomes" id="UP001420932">
    <property type="component" value="Unassembled WGS sequence"/>
</dbReference>
<feature type="region of interest" description="Disordered" evidence="6">
    <location>
        <begin position="1"/>
        <end position="188"/>
    </location>
</feature>
<comment type="similarity">
    <text evidence="2">Belongs to the TPX2 family.</text>
</comment>
<comment type="caution">
    <text evidence="8">The sequence shown here is derived from an EMBL/GenBank/DDBJ whole genome shotgun (WGS) entry which is preliminary data.</text>
</comment>
<dbReference type="GO" id="GO:0008017">
    <property type="term" value="F:microtubule binding"/>
    <property type="evidence" value="ECO:0007669"/>
    <property type="project" value="InterPro"/>
</dbReference>
<dbReference type="EMBL" id="JBBNAF010000005">
    <property type="protein sequence ID" value="KAK9141720.1"/>
    <property type="molecule type" value="Genomic_DNA"/>
</dbReference>
<accession>A0AAP0JZ71</accession>
<dbReference type="PANTHER" id="PTHR31358:SF29">
    <property type="entry name" value="PROTEIN WVD2-LIKE 5-RELATED"/>
    <property type="match status" value="1"/>
</dbReference>
<feature type="compositionally biased region" description="Polar residues" evidence="6">
    <location>
        <begin position="84"/>
        <end position="95"/>
    </location>
</feature>
<dbReference type="GO" id="GO:0005874">
    <property type="term" value="C:microtubule"/>
    <property type="evidence" value="ECO:0007669"/>
    <property type="project" value="UniProtKB-KW"/>
</dbReference>
<feature type="compositionally biased region" description="Basic and acidic residues" evidence="6">
    <location>
        <begin position="383"/>
        <end position="392"/>
    </location>
</feature>
<keyword evidence="4" id="KW-0493">Microtubule</keyword>
<keyword evidence="3" id="KW-0963">Cytoplasm</keyword>
<proteinExistence type="inferred from homology"/>
<evidence type="ECO:0000313" key="9">
    <source>
        <dbReference type="Proteomes" id="UP001420932"/>
    </source>
</evidence>
<evidence type="ECO:0000256" key="4">
    <source>
        <dbReference type="ARBA" id="ARBA00022701"/>
    </source>
</evidence>
<evidence type="ECO:0000256" key="2">
    <source>
        <dbReference type="ARBA" id="ARBA00005885"/>
    </source>
</evidence>
<evidence type="ECO:0000256" key="1">
    <source>
        <dbReference type="ARBA" id="ARBA00004245"/>
    </source>
</evidence>
<evidence type="ECO:0000256" key="6">
    <source>
        <dbReference type="SAM" id="MobiDB-lite"/>
    </source>
</evidence>
<feature type="region of interest" description="Disordered" evidence="6">
    <location>
        <begin position="246"/>
        <end position="392"/>
    </location>
</feature>
<sequence length="392" mass="42665">MEPSGENGTADVAVEVNGPTDHEGTDVSIADKGPEEQSADITSPSKAKNPREKSKNEKVSNPKRVVATWVKKNKDGEHLEETSAALNGSLHSASQLKLPKQGIQGNAVPQRSLSAPSTARQSKSRKSGVSSSTKKISQSEGPKELTGENQPLKQDSRKKVEEKSNSAPSDLTADERPQRVGSLPSYGFNFKCGERAERRKMFYSKLEEKVHAKEAEKTTLQAKSQETQDAEIKLLRKNLAFKATPMPSFYQEAPPKMELRKIPTTRPKSPKLGRRKSTLDCEGNTMAVSGPRRLSLGEEGQENTIAKGPSAQHKKEPHKKSSSKESSESSKLANPTENATEVTEATPPPANEEDGLASQPNNTFQTDQGSAPLTENQEQPSTEPEHLKDEPV</sequence>
<dbReference type="InterPro" id="IPR044833">
    <property type="entry name" value="WDL5/6"/>
</dbReference>
<comment type="subcellular location">
    <subcellularLocation>
        <location evidence="1">Cytoplasm</location>
        <location evidence="1">Cytoskeleton</location>
    </subcellularLocation>
</comment>
<keyword evidence="9" id="KW-1185">Reference proteome</keyword>